<dbReference type="PROSITE" id="PS50238">
    <property type="entry name" value="RHOGAP"/>
    <property type="match status" value="1"/>
</dbReference>
<dbReference type="Proteomes" id="UP000046393">
    <property type="component" value="Unplaced"/>
</dbReference>
<feature type="coiled-coil region" evidence="3">
    <location>
        <begin position="57"/>
        <end position="112"/>
    </location>
</feature>
<dbReference type="GO" id="GO:0051256">
    <property type="term" value="P:mitotic spindle midzone assembly"/>
    <property type="evidence" value="ECO:0007669"/>
    <property type="project" value="TreeGrafter"/>
</dbReference>
<dbReference type="PANTHER" id="PTHR46199">
    <property type="entry name" value="RAC GTPASE-ACTIVATING PROTEIN 1"/>
    <property type="match status" value="1"/>
</dbReference>
<feature type="domain" description="Rho-GAP" evidence="6">
    <location>
        <begin position="382"/>
        <end position="569"/>
    </location>
</feature>
<dbReference type="PROSITE" id="PS50081">
    <property type="entry name" value="ZF_DAG_PE_2"/>
    <property type="match status" value="1"/>
</dbReference>
<proteinExistence type="predicted"/>
<dbReference type="SMART" id="SM00109">
    <property type="entry name" value="C1"/>
    <property type="match status" value="1"/>
</dbReference>
<dbReference type="STRING" id="451379.A0A0N5AZ73"/>
<dbReference type="GO" id="GO:0030496">
    <property type="term" value="C:midbody"/>
    <property type="evidence" value="ECO:0007669"/>
    <property type="project" value="TreeGrafter"/>
</dbReference>
<keyword evidence="1" id="KW-0479">Metal-binding</keyword>
<reference evidence="8" key="1">
    <citation type="submission" date="2017-02" db="UniProtKB">
        <authorList>
            <consortium name="WormBaseParasite"/>
        </authorList>
    </citation>
    <scope>IDENTIFICATION</scope>
</reference>
<dbReference type="GO" id="GO:0032154">
    <property type="term" value="C:cleavage furrow"/>
    <property type="evidence" value="ECO:0007669"/>
    <property type="project" value="TreeGrafter"/>
</dbReference>
<dbReference type="GO" id="GO:0005634">
    <property type="term" value="C:nucleus"/>
    <property type="evidence" value="ECO:0007669"/>
    <property type="project" value="TreeGrafter"/>
</dbReference>
<dbReference type="InterPro" id="IPR008936">
    <property type="entry name" value="Rho_GTPase_activation_prot"/>
</dbReference>
<evidence type="ECO:0000256" key="2">
    <source>
        <dbReference type="ARBA" id="ARBA00022833"/>
    </source>
</evidence>
<evidence type="ECO:0000259" key="5">
    <source>
        <dbReference type="PROSITE" id="PS50081"/>
    </source>
</evidence>
<evidence type="ECO:0000256" key="4">
    <source>
        <dbReference type="SAM" id="MobiDB-lite"/>
    </source>
</evidence>
<feature type="compositionally biased region" description="Polar residues" evidence="4">
    <location>
        <begin position="592"/>
        <end position="614"/>
    </location>
</feature>
<dbReference type="WBParaSite" id="SMUV_0001029301-mRNA-1">
    <property type="protein sequence ID" value="SMUV_0001029301-mRNA-1"/>
    <property type="gene ID" value="SMUV_0001029301"/>
</dbReference>
<dbReference type="Pfam" id="PF00620">
    <property type="entry name" value="RhoGAP"/>
    <property type="match status" value="1"/>
</dbReference>
<evidence type="ECO:0000256" key="3">
    <source>
        <dbReference type="SAM" id="Coils"/>
    </source>
</evidence>
<feature type="region of interest" description="Disordered" evidence="4">
    <location>
        <begin position="275"/>
        <end position="294"/>
    </location>
</feature>
<dbReference type="SMART" id="SM00324">
    <property type="entry name" value="RhoGAP"/>
    <property type="match status" value="1"/>
</dbReference>
<feature type="region of interest" description="Disordered" evidence="4">
    <location>
        <begin position="201"/>
        <end position="224"/>
    </location>
</feature>
<dbReference type="PANTHER" id="PTHR46199:SF3">
    <property type="entry name" value="RAC GTPASE-ACTIVATING PROTEIN 1"/>
    <property type="match status" value="1"/>
</dbReference>
<dbReference type="InterPro" id="IPR046349">
    <property type="entry name" value="C1-like_sf"/>
</dbReference>
<evidence type="ECO:0000313" key="8">
    <source>
        <dbReference type="WBParaSite" id="SMUV_0001029301-mRNA-1"/>
    </source>
</evidence>
<dbReference type="PROSITE" id="PS00479">
    <property type="entry name" value="ZF_DAG_PE_1"/>
    <property type="match status" value="1"/>
</dbReference>
<dbReference type="GO" id="GO:0097149">
    <property type="term" value="C:centralspindlin complex"/>
    <property type="evidence" value="ECO:0007669"/>
    <property type="project" value="TreeGrafter"/>
</dbReference>
<sequence length="644" mass="72866">MGFEKLASELSSDLLNLHLKTRQFTKELTQQNDQEILRLLDLLEYVQRKWVDEIEKNTSLQDRVRKLETEVNTMRNEQLSSAEHLRHARAQIATLISEKDTLKTENDTMRRDFKLVKDILKPEISNLSAQDRKRIAILDFFTTAPSSSNDLSVAVVAPIQKIEKCADEEADFDKAEESIEQQRVSLGQIADSQLNSSRVYKRSHYETSDENIRESESCSKEVPAKRTKDSKVTVMSLDPGCSYHVEHEQKALSRRSINRSFSETELFVGERHEITTTSAANQLPKQTTSSSTNDVRSETQISSVCQWGCGFSIETRPHTYSNYTSLIGDKCDICNRWIGLGSKPAFKCNDCSLHLHKACVNRAPIPCVPCVSIPRTFGKQRPRLIDLCPPSRPLIPKLIIHCVLALESYYLSSDGLYRIPGQESQVIKLFNEFKNVRFQPKLRFYDPETITGCIKRFLAQLRDSLIPSSSWDEFVSAAGQHSKAAIDRCINDLPAPHKDTLAFLCSHFQKVCARSSINKVTPEVLAKSIAPTIVGRSPMRALSVAQGNDEAAKQTQVMLSLLDMPRNYWPKFYCYENEPLRTRKLQALEKQSLPTQKSLRNTVSRSEAAQSAADQSLLGPIHTPPPGTKVKFSYNKRNICLSSY</sequence>
<dbReference type="InterPro" id="IPR002219">
    <property type="entry name" value="PKC_DAG/PE"/>
</dbReference>
<dbReference type="Gene3D" id="1.10.555.10">
    <property type="entry name" value="Rho GTPase activation protein"/>
    <property type="match status" value="1"/>
</dbReference>
<feature type="domain" description="Phorbol-ester/DAG-type" evidence="5">
    <location>
        <begin position="317"/>
        <end position="367"/>
    </location>
</feature>
<dbReference type="GO" id="GO:0046872">
    <property type="term" value="F:metal ion binding"/>
    <property type="evidence" value="ECO:0007669"/>
    <property type="project" value="UniProtKB-KW"/>
</dbReference>
<protein>
    <submittedName>
        <fullName evidence="8">Rac GTPase-activating protein 1</fullName>
    </submittedName>
</protein>
<dbReference type="GO" id="GO:0007266">
    <property type="term" value="P:Rho protein signal transduction"/>
    <property type="evidence" value="ECO:0007669"/>
    <property type="project" value="TreeGrafter"/>
</dbReference>
<dbReference type="GO" id="GO:0000281">
    <property type="term" value="P:mitotic cytokinesis"/>
    <property type="evidence" value="ECO:0007669"/>
    <property type="project" value="TreeGrafter"/>
</dbReference>
<evidence type="ECO:0000259" key="6">
    <source>
        <dbReference type="PROSITE" id="PS50238"/>
    </source>
</evidence>
<feature type="compositionally biased region" description="Basic and acidic residues" evidence="4">
    <location>
        <begin position="203"/>
        <end position="224"/>
    </location>
</feature>
<keyword evidence="7" id="KW-1185">Reference proteome</keyword>
<dbReference type="AlphaFoldDB" id="A0A0N5AZ73"/>
<accession>A0A0N5AZ73</accession>
<organism evidence="7 8">
    <name type="scientific">Syphacia muris</name>
    <dbReference type="NCBI Taxonomy" id="451379"/>
    <lineage>
        <taxon>Eukaryota</taxon>
        <taxon>Metazoa</taxon>
        <taxon>Ecdysozoa</taxon>
        <taxon>Nematoda</taxon>
        <taxon>Chromadorea</taxon>
        <taxon>Rhabditida</taxon>
        <taxon>Spirurina</taxon>
        <taxon>Oxyuridomorpha</taxon>
        <taxon>Oxyuroidea</taxon>
        <taxon>Oxyuridae</taxon>
        <taxon>Syphacia</taxon>
    </lineage>
</organism>
<evidence type="ECO:0000256" key="1">
    <source>
        <dbReference type="ARBA" id="ARBA00022723"/>
    </source>
</evidence>
<dbReference type="GO" id="GO:0051233">
    <property type="term" value="C:spindle midzone"/>
    <property type="evidence" value="ECO:0007669"/>
    <property type="project" value="TreeGrafter"/>
</dbReference>
<name>A0A0N5AZ73_9BILA</name>
<dbReference type="SUPFAM" id="SSF57889">
    <property type="entry name" value="Cysteine-rich domain"/>
    <property type="match status" value="1"/>
</dbReference>
<feature type="region of interest" description="Disordered" evidence="4">
    <location>
        <begin position="591"/>
        <end position="628"/>
    </location>
</feature>
<keyword evidence="2" id="KW-0862">Zinc</keyword>
<dbReference type="SUPFAM" id="SSF48350">
    <property type="entry name" value="GTPase activation domain, GAP"/>
    <property type="match status" value="1"/>
</dbReference>
<dbReference type="GO" id="GO:0005096">
    <property type="term" value="F:GTPase activator activity"/>
    <property type="evidence" value="ECO:0007669"/>
    <property type="project" value="TreeGrafter"/>
</dbReference>
<dbReference type="Gene3D" id="3.30.60.20">
    <property type="match status" value="1"/>
</dbReference>
<dbReference type="Pfam" id="PF00130">
    <property type="entry name" value="C1_1"/>
    <property type="match status" value="1"/>
</dbReference>
<evidence type="ECO:0000313" key="7">
    <source>
        <dbReference type="Proteomes" id="UP000046393"/>
    </source>
</evidence>
<dbReference type="InterPro" id="IPR000198">
    <property type="entry name" value="RhoGAP_dom"/>
</dbReference>
<keyword evidence="3" id="KW-0175">Coiled coil</keyword>